<dbReference type="SUPFAM" id="SSF52540">
    <property type="entry name" value="P-loop containing nucleoside triphosphate hydrolases"/>
    <property type="match status" value="1"/>
</dbReference>
<dbReference type="AlphaFoldDB" id="A0AAV9B970"/>
<dbReference type="PANTHER" id="PTHR36766">
    <property type="entry name" value="PLANT BROAD-SPECTRUM MILDEW RESISTANCE PROTEIN RPW8"/>
    <property type="match status" value="1"/>
</dbReference>
<dbReference type="EMBL" id="JAUJYN010000004">
    <property type="protein sequence ID" value="KAK1272905.1"/>
    <property type="molecule type" value="Genomic_DNA"/>
</dbReference>
<dbReference type="InterPro" id="IPR002182">
    <property type="entry name" value="NB-ARC"/>
</dbReference>
<accession>A0AAV9B970</accession>
<dbReference type="Gene3D" id="1.10.8.430">
    <property type="entry name" value="Helical domain of apoptotic protease-activating factors"/>
    <property type="match status" value="1"/>
</dbReference>
<reference evidence="2" key="2">
    <citation type="submission" date="2023-06" db="EMBL/GenBank/DDBJ databases">
        <authorList>
            <person name="Ma L."/>
            <person name="Liu K.-W."/>
            <person name="Li Z."/>
            <person name="Hsiao Y.-Y."/>
            <person name="Qi Y."/>
            <person name="Fu T."/>
            <person name="Tang G."/>
            <person name="Zhang D."/>
            <person name="Sun W.-H."/>
            <person name="Liu D.-K."/>
            <person name="Li Y."/>
            <person name="Chen G.-Z."/>
            <person name="Liu X.-D."/>
            <person name="Liao X.-Y."/>
            <person name="Jiang Y.-T."/>
            <person name="Yu X."/>
            <person name="Hao Y."/>
            <person name="Huang J."/>
            <person name="Zhao X.-W."/>
            <person name="Ke S."/>
            <person name="Chen Y.-Y."/>
            <person name="Wu W.-L."/>
            <person name="Hsu J.-L."/>
            <person name="Lin Y.-F."/>
            <person name="Huang M.-D."/>
            <person name="Li C.-Y."/>
            <person name="Huang L."/>
            <person name="Wang Z.-W."/>
            <person name="Zhao X."/>
            <person name="Zhong W.-Y."/>
            <person name="Peng D.-H."/>
            <person name="Ahmad S."/>
            <person name="Lan S."/>
            <person name="Zhang J.-S."/>
            <person name="Tsai W.-C."/>
            <person name="Van De Peer Y."/>
            <person name="Liu Z.-J."/>
        </authorList>
    </citation>
    <scope>NUCLEOTIDE SEQUENCE</scope>
    <source>
        <strain evidence="2">SCP</strain>
        <tissue evidence="2">Leaves</tissue>
    </source>
</reference>
<evidence type="ECO:0000313" key="2">
    <source>
        <dbReference type="EMBL" id="KAK1272905.1"/>
    </source>
</evidence>
<evidence type="ECO:0000259" key="1">
    <source>
        <dbReference type="Pfam" id="PF00931"/>
    </source>
</evidence>
<organism evidence="2 3">
    <name type="scientific">Acorus gramineus</name>
    <name type="common">Dwarf sweet flag</name>
    <dbReference type="NCBI Taxonomy" id="55184"/>
    <lineage>
        <taxon>Eukaryota</taxon>
        <taxon>Viridiplantae</taxon>
        <taxon>Streptophyta</taxon>
        <taxon>Embryophyta</taxon>
        <taxon>Tracheophyta</taxon>
        <taxon>Spermatophyta</taxon>
        <taxon>Magnoliopsida</taxon>
        <taxon>Liliopsida</taxon>
        <taxon>Acoraceae</taxon>
        <taxon>Acorus</taxon>
    </lineage>
</organism>
<proteinExistence type="predicted"/>
<dbReference type="PANTHER" id="PTHR36766:SF70">
    <property type="entry name" value="DISEASE RESISTANCE PROTEIN RGA4"/>
    <property type="match status" value="1"/>
</dbReference>
<protein>
    <submittedName>
        <fullName evidence="2">Disease resistance protein</fullName>
    </submittedName>
</protein>
<evidence type="ECO:0000313" key="3">
    <source>
        <dbReference type="Proteomes" id="UP001179952"/>
    </source>
</evidence>
<dbReference type="GO" id="GO:0043531">
    <property type="term" value="F:ADP binding"/>
    <property type="evidence" value="ECO:0007669"/>
    <property type="project" value="InterPro"/>
</dbReference>
<sequence>MPDDDDATEIQRHRATTNQIESDDQFYFGINDSRTRLIEWLIKNEETKCGVISVQGMGGSGKTTLAAYVYNNREIKKHFQHHAWLTVSQTYNIDDILGTIMKQFLREEREGLDTQQTERMEQPLIEDAAWSLFCRWAFHGYCPPIFKNLTEELVKKCKELPLTIVVLGGLMYSKKSLYKWQNVHDFFVDSLLLEDLRIK</sequence>
<keyword evidence="3" id="KW-1185">Reference proteome</keyword>
<dbReference type="Gene3D" id="3.40.50.300">
    <property type="entry name" value="P-loop containing nucleotide triphosphate hydrolases"/>
    <property type="match status" value="1"/>
</dbReference>
<dbReference type="Proteomes" id="UP001179952">
    <property type="component" value="Unassembled WGS sequence"/>
</dbReference>
<dbReference type="Pfam" id="PF00931">
    <property type="entry name" value="NB-ARC"/>
    <property type="match status" value="1"/>
</dbReference>
<dbReference type="InterPro" id="IPR027417">
    <property type="entry name" value="P-loop_NTPase"/>
</dbReference>
<name>A0AAV9B970_ACOGR</name>
<comment type="caution">
    <text evidence="2">The sequence shown here is derived from an EMBL/GenBank/DDBJ whole genome shotgun (WGS) entry which is preliminary data.</text>
</comment>
<feature type="domain" description="NB-ARC" evidence="1">
    <location>
        <begin position="33"/>
        <end position="118"/>
    </location>
</feature>
<gene>
    <name evidence="2" type="ORF">QJS04_geneDACA022424</name>
</gene>
<dbReference type="InterPro" id="IPR042197">
    <property type="entry name" value="Apaf_helical"/>
</dbReference>
<reference evidence="2" key="1">
    <citation type="journal article" date="2023" name="Nat. Commun.">
        <title>Diploid and tetraploid genomes of Acorus and the evolution of monocots.</title>
        <authorList>
            <person name="Ma L."/>
            <person name="Liu K.W."/>
            <person name="Li Z."/>
            <person name="Hsiao Y.Y."/>
            <person name="Qi Y."/>
            <person name="Fu T."/>
            <person name="Tang G.D."/>
            <person name="Zhang D."/>
            <person name="Sun W.H."/>
            <person name="Liu D.K."/>
            <person name="Li Y."/>
            <person name="Chen G.Z."/>
            <person name="Liu X.D."/>
            <person name="Liao X.Y."/>
            <person name="Jiang Y.T."/>
            <person name="Yu X."/>
            <person name="Hao Y."/>
            <person name="Huang J."/>
            <person name="Zhao X.W."/>
            <person name="Ke S."/>
            <person name="Chen Y.Y."/>
            <person name="Wu W.L."/>
            <person name="Hsu J.L."/>
            <person name="Lin Y.F."/>
            <person name="Huang M.D."/>
            <person name="Li C.Y."/>
            <person name="Huang L."/>
            <person name="Wang Z.W."/>
            <person name="Zhao X."/>
            <person name="Zhong W.Y."/>
            <person name="Peng D.H."/>
            <person name="Ahmad S."/>
            <person name="Lan S."/>
            <person name="Zhang J.S."/>
            <person name="Tsai W.C."/>
            <person name="Van de Peer Y."/>
            <person name="Liu Z.J."/>
        </authorList>
    </citation>
    <scope>NUCLEOTIDE SEQUENCE</scope>
    <source>
        <strain evidence="2">SCP</strain>
    </source>
</reference>